<dbReference type="Proteomes" id="UP001208689">
    <property type="component" value="Chromosome"/>
</dbReference>
<dbReference type="EC" id="2.8.4.3" evidence="7"/>
<proteinExistence type="predicted"/>
<dbReference type="InterPro" id="IPR006638">
    <property type="entry name" value="Elp3/MiaA/NifB-like_rSAM"/>
</dbReference>
<protein>
    <submittedName>
        <fullName evidence="7">tRNA-2-methylthio-N(6)-dimethylallyladenosine synthase</fullName>
        <ecNumber evidence="7">2.8.4.3</ecNumber>
    </submittedName>
</protein>
<dbReference type="Gene3D" id="3.80.30.20">
    <property type="entry name" value="tm_1862 like domain"/>
    <property type="match status" value="1"/>
</dbReference>
<dbReference type="NCBIfam" id="TIGR04013">
    <property type="entry name" value="B12_SAM_MJ_1487"/>
    <property type="match status" value="1"/>
</dbReference>
<evidence type="ECO:0000256" key="2">
    <source>
        <dbReference type="ARBA" id="ARBA00022691"/>
    </source>
</evidence>
<evidence type="ECO:0000313" key="8">
    <source>
        <dbReference type="Proteomes" id="UP001208689"/>
    </source>
</evidence>
<dbReference type="InterPro" id="IPR023404">
    <property type="entry name" value="rSAM_horseshoe"/>
</dbReference>
<keyword evidence="3" id="KW-0479">Metal-binding</keyword>
<gene>
    <name evidence="7" type="ORF">NEF87_002439</name>
</gene>
<name>A0ABY6HUM6_9ARCH</name>
<reference evidence="7" key="1">
    <citation type="submission" date="2022-09" db="EMBL/GenBank/DDBJ databases">
        <title>Actin cytoskeleton and complex cell architecture in an #Asgard archaeon.</title>
        <authorList>
            <person name="Ponce Toledo R.I."/>
            <person name="Schleper C."/>
            <person name="Rodrigues Oliveira T."/>
            <person name="Wollweber F."/>
            <person name="Xu J."/>
            <person name="Rittmann S."/>
            <person name="Klingl A."/>
            <person name="Pilhofer M."/>
        </authorList>
    </citation>
    <scope>NUCLEOTIDE SEQUENCE</scope>
    <source>
        <strain evidence="7">B-35</strain>
    </source>
</reference>
<dbReference type="SFLD" id="SFLDS00029">
    <property type="entry name" value="Radical_SAM"/>
    <property type="match status" value="1"/>
</dbReference>
<feature type="domain" description="Radical SAM core" evidence="6">
    <location>
        <begin position="158"/>
        <end position="397"/>
    </location>
</feature>
<comment type="cofactor">
    <cofactor evidence="1">
        <name>[4Fe-4S] cluster</name>
        <dbReference type="ChEBI" id="CHEBI:49883"/>
    </cofactor>
</comment>
<evidence type="ECO:0000259" key="6">
    <source>
        <dbReference type="PROSITE" id="PS51918"/>
    </source>
</evidence>
<dbReference type="PANTHER" id="PTHR43409">
    <property type="entry name" value="ANAEROBIC MAGNESIUM-PROTOPORPHYRIN IX MONOMETHYL ESTER CYCLASE-RELATED"/>
    <property type="match status" value="1"/>
</dbReference>
<dbReference type="SFLD" id="SFLDG01082">
    <property type="entry name" value="B12-binding_domain_containing"/>
    <property type="match status" value="1"/>
</dbReference>
<dbReference type="Gene3D" id="3.40.50.280">
    <property type="entry name" value="Cobalamin-binding domain"/>
    <property type="match status" value="1"/>
</dbReference>
<dbReference type="InterPro" id="IPR051198">
    <property type="entry name" value="BchE-like"/>
</dbReference>
<dbReference type="InterPro" id="IPR058240">
    <property type="entry name" value="rSAM_sf"/>
</dbReference>
<evidence type="ECO:0000256" key="5">
    <source>
        <dbReference type="ARBA" id="ARBA00023014"/>
    </source>
</evidence>
<evidence type="ECO:0000256" key="3">
    <source>
        <dbReference type="ARBA" id="ARBA00022723"/>
    </source>
</evidence>
<dbReference type="GO" id="GO:0035597">
    <property type="term" value="F:tRNA-2-methylthio-N(6)-dimethylallyladenosine(37) synthase activity"/>
    <property type="evidence" value="ECO:0007669"/>
    <property type="project" value="UniProtKB-EC"/>
</dbReference>
<keyword evidence="8" id="KW-1185">Reference proteome</keyword>
<dbReference type="InterPro" id="IPR023980">
    <property type="entry name" value="CHP04013_B12-bd/rSAM"/>
</dbReference>
<keyword evidence="2" id="KW-0949">S-adenosyl-L-methionine</keyword>
<dbReference type="CDD" id="cd01335">
    <property type="entry name" value="Radical_SAM"/>
    <property type="match status" value="1"/>
</dbReference>
<evidence type="ECO:0000256" key="4">
    <source>
        <dbReference type="ARBA" id="ARBA00023004"/>
    </source>
</evidence>
<keyword evidence="4" id="KW-0408">Iron</keyword>
<accession>A0ABY6HUM6</accession>
<sequence>MGYLENNSQLMENYDFIALPFQLYKSPQHSSKIKEIPFQNYDFVVLAFSLLSIQMNQFKEFSKSTPYFFNQFHPKIFTVAGGPHVTASPQEFQNLNVDFLIPGEGEIGFSQLLHTLYNASQDLLNYPMLNGVIQLKPQYSPGLPAKIIELGVTPSFSEKFRLFGPIEISRGCPYRCKFCQTGCSSNKMRHVPIQTILQNVKRASEIKFDKVWFLTPNAFAYGSPNGITPNIEAVQELLTGISQKNSIKGIYFGTFPSEVRPESVTREMLEIVTPLMTNRKLLIGAQTASNRLLKSIARGHNIEDVITAVDLMDEFGIGAEIDFIFGLPGEIEEDIQANISFFNQVLTNKVKNVRIHTHTFMPLPGTPFENENPGIIDPRISHIIGKLAKAGKAYGEYQAQAGLVKTRYDQK</sequence>
<evidence type="ECO:0000256" key="1">
    <source>
        <dbReference type="ARBA" id="ARBA00001966"/>
    </source>
</evidence>
<dbReference type="SUPFAM" id="SSF102114">
    <property type="entry name" value="Radical SAM enzymes"/>
    <property type="match status" value="1"/>
</dbReference>
<dbReference type="EMBL" id="CP104013">
    <property type="protein sequence ID" value="UYP46154.1"/>
    <property type="molecule type" value="Genomic_DNA"/>
</dbReference>
<dbReference type="SMART" id="SM00729">
    <property type="entry name" value="Elp3"/>
    <property type="match status" value="1"/>
</dbReference>
<dbReference type="Pfam" id="PF04055">
    <property type="entry name" value="Radical_SAM"/>
    <property type="match status" value="1"/>
</dbReference>
<dbReference type="InterPro" id="IPR007197">
    <property type="entry name" value="rSAM"/>
</dbReference>
<keyword evidence="7" id="KW-0808">Transferase</keyword>
<dbReference type="PROSITE" id="PS51918">
    <property type="entry name" value="RADICAL_SAM"/>
    <property type="match status" value="1"/>
</dbReference>
<dbReference type="PANTHER" id="PTHR43409:SF17">
    <property type="entry name" value="METHYLTHIOTRANSFERASE MJ0865-RELATED"/>
    <property type="match status" value="1"/>
</dbReference>
<organism evidence="7 8">
    <name type="scientific">Candidatus Lokiarchaeum ossiferum</name>
    <dbReference type="NCBI Taxonomy" id="2951803"/>
    <lineage>
        <taxon>Archaea</taxon>
        <taxon>Promethearchaeati</taxon>
        <taxon>Promethearchaeota</taxon>
        <taxon>Promethearchaeia</taxon>
        <taxon>Promethearchaeales</taxon>
        <taxon>Promethearchaeaceae</taxon>
        <taxon>Candidatus Lokiarchaeum</taxon>
    </lineage>
</organism>
<evidence type="ECO:0000313" key="7">
    <source>
        <dbReference type="EMBL" id="UYP46154.1"/>
    </source>
</evidence>
<keyword evidence="5" id="KW-0411">Iron-sulfur</keyword>